<dbReference type="GO" id="GO:0005524">
    <property type="term" value="F:ATP binding"/>
    <property type="evidence" value="ECO:0007669"/>
    <property type="project" value="UniProtKB-KW"/>
</dbReference>
<evidence type="ECO:0000259" key="13">
    <source>
        <dbReference type="PROSITE" id="PS50885"/>
    </source>
</evidence>
<keyword evidence="8" id="KW-0067">ATP-binding</keyword>
<dbReference type="Pfam" id="PF00672">
    <property type="entry name" value="HAMP"/>
    <property type="match status" value="1"/>
</dbReference>
<evidence type="ECO:0000256" key="7">
    <source>
        <dbReference type="ARBA" id="ARBA00022777"/>
    </source>
</evidence>
<keyword evidence="7 14" id="KW-0418">Kinase</keyword>
<organism evidence="14 15">
    <name type="scientific">Paenibacillus polymyxa</name>
    <name type="common">Bacillus polymyxa</name>
    <dbReference type="NCBI Taxonomy" id="1406"/>
    <lineage>
        <taxon>Bacteria</taxon>
        <taxon>Bacillati</taxon>
        <taxon>Bacillota</taxon>
        <taxon>Bacilli</taxon>
        <taxon>Bacillales</taxon>
        <taxon>Paenibacillaceae</taxon>
        <taxon>Paenibacillus</taxon>
    </lineage>
</organism>
<dbReference type="InterPro" id="IPR010559">
    <property type="entry name" value="Sig_transdc_His_kin_internal"/>
</dbReference>
<evidence type="ECO:0000256" key="1">
    <source>
        <dbReference type="ARBA" id="ARBA00004651"/>
    </source>
</evidence>
<evidence type="ECO:0000256" key="6">
    <source>
        <dbReference type="ARBA" id="ARBA00022741"/>
    </source>
</evidence>
<dbReference type="Pfam" id="PF06580">
    <property type="entry name" value="His_kinase"/>
    <property type="match status" value="1"/>
</dbReference>
<feature type="domain" description="HAMP" evidence="13">
    <location>
        <begin position="348"/>
        <end position="400"/>
    </location>
</feature>
<sequence length="621" mass="70757">MCTLSKGAIIMMSERVRTFLRSMWRRITQKLVNKLILLFTSVIILVVGSLTIISYQMIEKESVNHSIASTTNNLLLVNQNLEDYLEGMQQLALPQLRYNDIMNAIANENWDYASRMVIENYLRSMFYSRTDLEAIYLYVADRHQYYVVTRETYNITVRKGVNTDIPKLPWYKEAMASTTNESFQSFVGSRSDMGYVAPQASFMAYHRVLRSIASRHPQAVLSFYYNTSTVDEIMQNIPLGKGDQLMLMSPKGVPFYVNSFPLYERMRDSGVLAQIGKGGSGRVTWSDRSGNQEYLVVYDAGEKDGWQLIKPIPYRQIYEAATTTRNWSYAIGALFLGVSIILVTLTSNAITRPLHKLSTQMKRFSTGDFGATAPVKGHDEIAYLSLHFNEMVQRTEELINERYRMKLVEKNAILKALEAEINPHFLYNALQAISTQALKREMFDMADMVDALAQTLRYSINGKDIVAAREELKHIERYIGLQKARFGARLRVEVVWEEMLMELPIPRLSVQTLVENAIKHALEKVSSDILIVISADSSSTDANATIAVRDNGPGFSEDKLRLVLDSFHEKWEERESEHIGLKNLNTRLKLLYGDQAGLFILTDETGTEMRMQIPRGGSSHV</sequence>
<evidence type="ECO:0000256" key="10">
    <source>
        <dbReference type="ARBA" id="ARBA00023012"/>
    </source>
</evidence>
<dbReference type="PANTHER" id="PTHR34220">
    <property type="entry name" value="SENSOR HISTIDINE KINASE YPDA"/>
    <property type="match status" value="1"/>
</dbReference>
<keyword evidence="4" id="KW-0808">Transferase</keyword>
<evidence type="ECO:0000256" key="11">
    <source>
        <dbReference type="ARBA" id="ARBA00023136"/>
    </source>
</evidence>
<dbReference type="SMART" id="SM00304">
    <property type="entry name" value="HAMP"/>
    <property type="match status" value="1"/>
</dbReference>
<keyword evidence="9 12" id="KW-1133">Transmembrane helix</keyword>
<keyword evidence="10" id="KW-0902">Two-component regulatory system</keyword>
<dbReference type="Proteomes" id="UP000650605">
    <property type="component" value="Unassembled WGS sequence"/>
</dbReference>
<dbReference type="InterPro" id="IPR003660">
    <property type="entry name" value="HAMP_dom"/>
</dbReference>
<dbReference type="RefSeq" id="WP_029518755.1">
    <property type="nucleotide sequence ID" value="NZ_ALJV01000225.1"/>
</dbReference>
<comment type="subcellular location">
    <subcellularLocation>
        <location evidence="1">Cell membrane</location>
        <topology evidence="1">Multi-pass membrane protein</topology>
    </subcellularLocation>
</comment>
<dbReference type="AlphaFoldDB" id="A0A8I1IXG0"/>
<dbReference type="Pfam" id="PF02518">
    <property type="entry name" value="HATPase_c"/>
    <property type="match status" value="1"/>
</dbReference>
<evidence type="ECO:0000256" key="9">
    <source>
        <dbReference type="ARBA" id="ARBA00022989"/>
    </source>
</evidence>
<evidence type="ECO:0000256" key="4">
    <source>
        <dbReference type="ARBA" id="ARBA00022679"/>
    </source>
</evidence>
<reference evidence="14" key="1">
    <citation type="submission" date="2020-12" db="EMBL/GenBank/DDBJ databases">
        <title>Paenibacillus polymyxa LMG 27872: a double-edged sword.</title>
        <authorList>
            <person name="Langendries S."/>
            <person name="Garcia Mendez S."/>
            <person name="Beirinckx S."/>
            <person name="Viaene T."/>
            <person name="Baeyen S."/>
            <person name="Goeminne G."/>
            <person name="Willems A."/>
            <person name="Debode J."/>
            <person name="Goormachtig S."/>
        </authorList>
    </citation>
    <scope>NUCLEOTIDE SEQUENCE</scope>
    <source>
        <strain evidence="14">LMG 27872</strain>
    </source>
</reference>
<dbReference type="PANTHER" id="PTHR34220:SF11">
    <property type="entry name" value="SENSOR PROTEIN KINASE HPTS"/>
    <property type="match status" value="1"/>
</dbReference>
<dbReference type="Gene3D" id="3.30.565.10">
    <property type="entry name" value="Histidine kinase-like ATPase, C-terminal domain"/>
    <property type="match status" value="1"/>
</dbReference>
<dbReference type="GO" id="GO:0000155">
    <property type="term" value="F:phosphorelay sensor kinase activity"/>
    <property type="evidence" value="ECO:0007669"/>
    <property type="project" value="InterPro"/>
</dbReference>
<dbReference type="EMBL" id="JAEHFQ010000008">
    <property type="protein sequence ID" value="MBM0634430.1"/>
    <property type="molecule type" value="Genomic_DNA"/>
</dbReference>
<evidence type="ECO:0000256" key="3">
    <source>
        <dbReference type="ARBA" id="ARBA00022553"/>
    </source>
</evidence>
<keyword evidence="6" id="KW-0547">Nucleotide-binding</keyword>
<proteinExistence type="predicted"/>
<dbReference type="InterPro" id="IPR003594">
    <property type="entry name" value="HATPase_dom"/>
</dbReference>
<evidence type="ECO:0000256" key="8">
    <source>
        <dbReference type="ARBA" id="ARBA00022840"/>
    </source>
</evidence>
<dbReference type="SMART" id="SM00387">
    <property type="entry name" value="HATPase_c"/>
    <property type="match status" value="1"/>
</dbReference>
<dbReference type="PROSITE" id="PS50885">
    <property type="entry name" value="HAMP"/>
    <property type="match status" value="1"/>
</dbReference>
<accession>A0A8I1IXG0</accession>
<name>A0A8I1IXG0_PAEPO</name>
<keyword evidence="3" id="KW-0597">Phosphoprotein</keyword>
<dbReference type="InterPro" id="IPR036890">
    <property type="entry name" value="HATPase_C_sf"/>
</dbReference>
<dbReference type="SUPFAM" id="SSF158472">
    <property type="entry name" value="HAMP domain-like"/>
    <property type="match status" value="1"/>
</dbReference>
<dbReference type="SUPFAM" id="SSF55874">
    <property type="entry name" value="ATPase domain of HSP90 chaperone/DNA topoisomerase II/histidine kinase"/>
    <property type="match status" value="1"/>
</dbReference>
<comment type="caution">
    <text evidence="14">The sequence shown here is derived from an EMBL/GenBank/DDBJ whole genome shotgun (WGS) entry which is preliminary data.</text>
</comment>
<evidence type="ECO:0000313" key="15">
    <source>
        <dbReference type="Proteomes" id="UP000650605"/>
    </source>
</evidence>
<keyword evidence="2" id="KW-1003">Cell membrane</keyword>
<evidence type="ECO:0000313" key="14">
    <source>
        <dbReference type="EMBL" id="MBM0634430.1"/>
    </source>
</evidence>
<evidence type="ECO:0000256" key="12">
    <source>
        <dbReference type="SAM" id="Phobius"/>
    </source>
</evidence>
<dbReference type="InterPro" id="IPR050640">
    <property type="entry name" value="Bact_2-comp_sensor_kinase"/>
</dbReference>
<gene>
    <name evidence="14" type="ORF">JDW19_15070</name>
</gene>
<dbReference type="GO" id="GO:0005886">
    <property type="term" value="C:plasma membrane"/>
    <property type="evidence" value="ECO:0007669"/>
    <property type="project" value="UniProtKB-SubCell"/>
</dbReference>
<evidence type="ECO:0000256" key="2">
    <source>
        <dbReference type="ARBA" id="ARBA00022475"/>
    </source>
</evidence>
<protein>
    <submittedName>
        <fullName evidence="14">Sensor histidine kinase</fullName>
    </submittedName>
</protein>
<dbReference type="CDD" id="cd06225">
    <property type="entry name" value="HAMP"/>
    <property type="match status" value="1"/>
</dbReference>
<evidence type="ECO:0000256" key="5">
    <source>
        <dbReference type="ARBA" id="ARBA00022692"/>
    </source>
</evidence>
<feature type="transmembrane region" description="Helical" evidence="12">
    <location>
        <begin position="35"/>
        <end position="58"/>
    </location>
</feature>
<dbReference type="Gene3D" id="6.10.340.10">
    <property type="match status" value="1"/>
</dbReference>
<keyword evidence="5 12" id="KW-0812">Transmembrane</keyword>
<keyword evidence="11 12" id="KW-0472">Membrane</keyword>